<proteinExistence type="predicted"/>
<feature type="region of interest" description="Disordered" evidence="3">
    <location>
        <begin position="664"/>
        <end position="694"/>
    </location>
</feature>
<dbReference type="SUPFAM" id="SSF54928">
    <property type="entry name" value="RNA-binding domain, RBD"/>
    <property type="match status" value="1"/>
</dbReference>
<feature type="domain" description="Tudor" evidence="5">
    <location>
        <begin position="1525"/>
        <end position="1582"/>
    </location>
</feature>
<evidence type="ECO:0000259" key="5">
    <source>
        <dbReference type="PROSITE" id="PS50304"/>
    </source>
</evidence>
<dbReference type="SUPFAM" id="SSF63748">
    <property type="entry name" value="Tudor/PWWP/MBT"/>
    <property type="match status" value="7"/>
</dbReference>
<feature type="domain" description="RRM" evidence="4">
    <location>
        <begin position="4"/>
        <end position="72"/>
    </location>
</feature>
<organism evidence="6 7">
    <name type="scientific">Aquatica leii</name>
    <dbReference type="NCBI Taxonomy" id="1421715"/>
    <lineage>
        <taxon>Eukaryota</taxon>
        <taxon>Metazoa</taxon>
        <taxon>Ecdysozoa</taxon>
        <taxon>Arthropoda</taxon>
        <taxon>Hexapoda</taxon>
        <taxon>Insecta</taxon>
        <taxon>Pterygota</taxon>
        <taxon>Neoptera</taxon>
        <taxon>Endopterygota</taxon>
        <taxon>Coleoptera</taxon>
        <taxon>Polyphaga</taxon>
        <taxon>Elateriformia</taxon>
        <taxon>Elateroidea</taxon>
        <taxon>Lampyridae</taxon>
        <taxon>Luciolinae</taxon>
        <taxon>Aquatica</taxon>
    </lineage>
</organism>
<dbReference type="InterPro" id="IPR012677">
    <property type="entry name" value="Nucleotide-bd_a/b_plait_sf"/>
</dbReference>
<dbReference type="InterPro" id="IPR000504">
    <property type="entry name" value="RRM_dom"/>
</dbReference>
<dbReference type="PROSITE" id="PS50102">
    <property type="entry name" value="RRM"/>
    <property type="match status" value="1"/>
</dbReference>
<evidence type="ECO:0000259" key="4">
    <source>
        <dbReference type="PROSITE" id="PS50102"/>
    </source>
</evidence>
<dbReference type="FunFam" id="2.30.30.140:FF:000018">
    <property type="entry name" value="Serine/threonine-protein kinase 31"/>
    <property type="match status" value="1"/>
</dbReference>
<feature type="region of interest" description="Disordered" evidence="3">
    <location>
        <begin position="69"/>
        <end position="106"/>
    </location>
</feature>
<evidence type="ECO:0000313" key="7">
    <source>
        <dbReference type="Proteomes" id="UP001353858"/>
    </source>
</evidence>
<dbReference type="Pfam" id="PF00567">
    <property type="entry name" value="TUDOR"/>
    <property type="match status" value="5"/>
</dbReference>
<dbReference type="InterPro" id="IPR050621">
    <property type="entry name" value="Tudor_domain_containing"/>
</dbReference>
<feature type="compositionally biased region" description="Basic and acidic residues" evidence="3">
    <location>
        <begin position="78"/>
        <end position="92"/>
    </location>
</feature>
<feature type="compositionally biased region" description="Basic and acidic residues" evidence="3">
    <location>
        <begin position="674"/>
        <end position="685"/>
    </location>
</feature>
<evidence type="ECO:0000256" key="2">
    <source>
        <dbReference type="PROSITE-ProRule" id="PRU00176"/>
    </source>
</evidence>
<dbReference type="SMART" id="SM00360">
    <property type="entry name" value="RRM"/>
    <property type="match status" value="1"/>
</dbReference>
<dbReference type="PANTHER" id="PTHR22948">
    <property type="entry name" value="TUDOR DOMAIN CONTAINING PROTEIN"/>
    <property type="match status" value="1"/>
</dbReference>
<dbReference type="Pfam" id="PF00076">
    <property type="entry name" value="RRM_1"/>
    <property type="match status" value="1"/>
</dbReference>
<dbReference type="CDD" id="cd00590">
    <property type="entry name" value="RRM_SF"/>
    <property type="match status" value="1"/>
</dbReference>
<evidence type="ECO:0000313" key="6">
    <source>
        <dbReference type="EMBL" id="KAK4884560.1"/>
    </source>
</evidence>
<comment type="caution">
    <text evidence="6">The sequence shown here is derived from an EMBL/GenBank/DDBJ whole genome shotgun (WGS) entry which is preliminary data.</text>
</comment>
<dbReference type="EMBL" id="JARPUR010000001">
    <property type="protein sequence ID" value="KAK4884560.1"/>
    <property type="molecule type" value="Genomic_DNA"/>
</dbReference>
<gene>
    <name evidence="6" type="ORF">RN001_000831</name>
</gene>
<reference evidence="7" key="1">
    <citation type="submission" date="2023-01" db="EMBL/GenBank/DDBJ databases">
        <title>Key to firefly adult light organ development and bioluminescence: homeobox transcription factors regulate luciferase expression and transportation to peroxisome.</title>
        <authorList>
            <person name="Fu X."/>
        </authorList>
    </citation>
    <scope>NUCLEOTIDE SEQUENCE [LARGE SCALE GENOMIC DNA]</scope>
</reference>
<dbReference type="InterPro" id="IPR035979">
    <property type="entry name" value="RBD_domain_sf"/>
</dbReference>
<feature type="domain" description="Tudor" evidence="5">
    <location>
        <begin position="368"/>
        <end position="422"/>
    </location>
</feature>
<dbReference type="SMART" id="SM00333">
    <property type="entry name" value="TUDOR"/>
    <property type="match status" value="6"/>
</dbReference>
<protein>
    <recommendedName>
        <fullName evidence="8">Tudor domain-containing protein 1</fullName>
    </recommendedName>
</protein>
<dbReference type="GO" id="GO:0003723">
    <property type="term" value="F:RNA binding"/>
    <property type="evidence" value="ECO:0007669"/>
    <property type="project" value="UniProtKB-UniRule"/>
</dbReference>
<dbReference type="PROSITE" id="PS50304">
    <property type="entry name" value="TUDOR"/>
    <property type="match status" value="2"/>
</dbReference>
<dbReference type="CDD" id="cd20379">
    <property type="entry name" value="Tudor_dTUD-like"/>
    <property type="match status" value="1"/>
</dbReference>
<keyword evidence="7" id="KW-1185">Reference proteome</keyword>
<dbReference type="InterPro" id="IPR002999">
    <property type="entry name" value="Tudor"/>
</dbReference>
<dbReference type="Proteomes" id="UP001353858">
    <property type="component" value="Unassembled WGS sequence"/>
</dbReference>
<sequence>MSDCYIYLVNIPSSCTWTNLQMMFSEFGKTTKIYMHPNRDFAKVYFETKEIVDKAFQFVNDSHPMGLSATTYTAPPKSKNDGNDSDFSHESNSRLPGNNQKHKYTNNDVDALVNRNYVDVFGRVVTTLQDDNGDLYISLTELKKSGFELFQVGSLPSRNSSRVYDNLKLSQFEIYMKTKAAKFLSDTNFNVPEETINNIIQAEKHDYFTEGRAGNISSIPSLLNIKTAPIAQLKQNEHAFKNNSVTNTQSKYKPFEKSTIKKDDGKLVNASNKINVENNKLESRVNIKENQFSNSSSLRRPLPITKENVEIIKPLTRVTLPLNTDHKVDVVHIESDKTVWVQLTSNMNIIENLMLEVVNECETAPVLKPTLNAICAASYNNIWFRAMVLNISPLKVQYIDYGNENTETLQEVRKLSEKLRSIPAQGIQVRFDGNIMVEQGATLNIHPTAQGEDGIYIVRMAKPKLFHSTPLTSPTVQKYSNNIDNKTISNTILNETQNKHPRKLSIETTTTSGIFTFGQKTSKTTFTAFGLPDSLTVEVCALEEISNDCKPDPTFKPNKGDLIAALTSQGLVRALVIDILNGQYRCGLIDFGTTEMSNQVCSLPDKYVSLPEFSFECKLDSDSIEAILKKNTGTLEIKSPGLVTFQLESDKEYEATGYRWDPFSLPSSNNTKTEPSKPNEYESNNKPKPSTSKTFQRKVVIEEISDNGLFDFVQETSETKFVAFACPESYAEEIAVLESINDDTQFDASFKPKIGDLVAAETTDGFVRGLVLDVLTNEYKCALIDFGTIKVVTQVRCLPDKYKIIPEFAFEGETTTAIIQNLKAHKCTSCKILSPNVLTITLENGNEYKISGHQWNPLKNISSFTENSTEKIDKLDNKLEKRIFKRKLVIEDVCDSGIFEYVASIDKNRFVAFGLPDSFAEDLCSLECLSEDCTYDPSFKPKLDDLIALKTTDSFGRGIILSIKHGKYTCALIDYGTIETTDKVYKLPNKYTVIPEFAFVCKIDTGCIDDFKNSQCVSLQIKTPNVLDITLKSGKRYTVHGSHWDPKKDLFKPIENSVNELAASTSTSNLIQNSEIKRKLVIDDVCETGVFEFVEAIDDTTFVGFAFPSIFIKESDKLKDITDDCTYDPMFQPKPGDLVAAPDPNGLVRALVISDLKGQYKCALIDYGLIAIVDKVYPLPDVYKSIPEFSFECKTNPEILETLRDTACKSLEIKSPRVLTLTLISGKVFQVKGYGWDPLTSSREGKQLKVSIQKPKQVVFKGMPSGNVLKDKEQVIIVGVLDDFLLVRNKECNTLFKCIQQELVKYKGDSFLKSPEVDYLAVCNFNDDNLYRVLVRSINGSSAFIEYIDYGDVASIPLKDLNTISDALASVKNTLIKIRLKNCVITSFSSKMLEALAQSSKKKEKFIVEKVVGEKDVYELIGADSTPLSTKLQDLTKPTTPAPGSIKKESITKTPPLKNKNICTIKDITRHNIEKGSNDFVCLFTAYLNEGNVSFCKADEETVELLNEVTLAIPEYIQTDKVAYEPELYEVCLVKFEDEWYRAAVLKINENKTYSVFYVDYGNSHVVTTNDIRKLPEELKRIRGLAILCTLEGVIKNNEEKVNDRLLSRLQEDILENQIYNVNVISCKNNEYRVTIPTLFENWKKDGLL</sequence>
<evidence type="ECO:0008006" key="8">
    <source>
        <dbReference type="Google" id="ProtNLM"/>
    </source>
</evidence>
<name>A0AAN7PAL3_9COLE</name>
<evidence type="ECO:0000256" key="3">
    <source>
        <dbReference type="SAM" id="MobiDB-lite"/>
    </source>
</evidence>
<dbReference type="Gene3D" id="3.30.70.330">
    <property type="match status" value="1"/>
</dbReference>
<evidence type="ECO:0000256" key="1">
    <source>
        <dbReference type="ARBA" id="ARBA00022884"/>
    </source>
</evidence>
<accession>A0AAN7PAL3</accession>
<dbReference type="PANTHER" id="PTHR22948:SF29">
    <property type="entry name" value="FI02030P-RELATED"/>
    <property type="match status" value="1"/>
</dbReference>
<keyword evidence="1 2" id="KW-0694">RNA-binding</keyword>
<dbReference type="Gene3D" id="2.30.30.140">
    <property type="match status" value="7"/>
</dbReference>